<keyword evidence="7" id="KW-0732">Signal</keyword>
<feature type="repeat" description="Cell wall-binding" evidence="5">
    <location>
        <begin position="107"/>
        <end position="126"/>
    </location>
</feature>
<dbReference type="InterPro" id="IPR013189">
    <property type="entry name" value="Glyco_hydro_32_C"/>
</dbReference>
<dbReference type="SMART" id="SM00635">
    <property type="entry name" value="BID_2"/>
    <property type="match status" value="2"/>
</dbReference>
<evidence type="ECO:0000256" key="4">
    <source>
        <dbReference type="ARBA" id="ARBA00023295"/>
    </source>
</evidence>
<dbReference type="Gene3D" id="2.115.10.20">
    <property type="entry name" value="Glycosyl hydrolase domain, family 43"/>
    <property type="match status" value="1"/>
</dbReference>
<dbReference type="SUPFAM" id="SSF69360">
    <property type="entry name" value="Cell wall binding repeat"/>
    <property type="match status" value="1"/>
</dbReference>
<dbReference type="GO" id="GO:0004575">
    <property type="term" value="F:sucrose alpha-glucosidase activity"/>
    <property type="evidence" value="ECO:0007669"/>
    <property type="project" value="TreeGrafter"/>
</dbReference>
<gene>
    <name evidence="9" type="ORF">LF65_04359</name>
</gene>
<comment type="similarity">
    <text evidence="1">Belongs to the glycosyl hydrolase 32 family.</text>
</comment>
<feature type="region of interest" description="Disordered" evidence="6">
    <location>
        <begin position="192"/>
        <end position="266"/>
    </location>
</feature>
<evidence type="ECO:0000256" key="7">
    <source>
        <dbReference type="SAM" id="SignalP"/>
    </source>
</evidence>
<feature type="repeat" description="Cell wall-binding" evidence="5">
    <location>
        <begin position="127"/>
        <end position="146"/>
    </location>
</feature>
<dbReference type="Pfam" id="PF08244">
    <property type="entry name" value="Glyco_hydro_32C"/>
    <property type="match status" value="1"/>
</dbReference>
<dbReference type="GO" id="GO:0005987">
    <property type="term" value="P:sucrose catabolic process"/>
    <property type="evidence" value="ECO:0007669"/>
    <property type="project" value="TreeGrafter"/>
</dbReference>
<protein>
    <submittedName>
        <fullName evidence="9">Glycosyl hydrolase family 32</fullName>
    </submittedName>
</protein>
<dbReference type="Pfam" id="PF01473">
    <property type="entry name" value="Choline_bind_1"/>
    <property type="match status" value="1"/>
</dbReference>
<feature type="compositionally biased region" description="Low complexity" evidence="6">
    <location>
        <begin position="207"/>
        <end position="253"/>
    </location>
</feature>
<keyword evidence="3 9" id="KW-0378">Hydrolase</keyword>
<feature type="chain" id="PRO_5002118749" evidence="7">
    <location>
        <begin position="29"/>
        <end position="1395"/>
    </location>
</feature>
<feature type="signal peptide" evidence="7">
    <location>
        <begin position="1"/>
        <end position="28"/>
    </location>
</feature>
<dbReference type="Gene3D" id="2.60.40.1080">
    <property type="match status" value="1"/>
</dbReference>
<dbReference type="KEGG" id="cbei:LF65_04359"/>
<dbReference type="SUPFAM" id="SSF75005">
    <property type="entry name" value="Arabinanase/levansucrase/invertase"/>
    <property type="match status" value="1"/>
</dbReference>
<feature type="domain" description="BIG2" evidence="8">
    <location>
        <begin position="775"/>
        <end position="857"/>
    </location>
</feature>
<dbReference type="Proteomes" id="UP000031866">
    <property type="component" value="Chromosome"/>
</dbReference>
<dbReference type="InterPro" id="IPR001362">
    <property type="entry name" value="Glyco_hydro_32"/>
</dbReference>
<feature type="domain" description="BIG2" evidence="8">
    <location>
        <begin position="1021"/>
        <end position="1106"/>
    </location>
</feature>
<dbReference type="PANTHER" id="PTHR42800">
    <property type="entry name" value="EXOINULINASE INUD (AFU_ORTHOLOGUE AFUA_5G00480)"/>
    <property type="match status" value="1"/>
</dbReference>
<evidence type="ECO:0000313" key="10">
    <source>
        <dbReference type="Proteomes" id="UP000031866"/>
    </source>
</evidence>
<proteinExistence type="inferred from homology"/>
<dbReference type="InterPro" id="IPR003343">
    <property type="entry name" value="Big_2"/>
</dbReference>
<dbReference type="GO" id="GO:0005737">
    <property type="term" value="C:cytoplasm"/>
    <property type="evidence" value="ECO:0007669"/>
    <property type="project" value="TreeGrafter"/>
</dbReference>
<evidence type="ECO:0000256" key="3">
    <source>
        <dbReference type="ARBA" id="ARBA00022801"/>
    </source>
</evidence>
<reference evidence="10" key="1">
    <citation type="submission" date="2014-12" db="EMBL/GenBank/DDBJ databases">
        <title>Genome sequence of Clostridium beijerinckii strain 59B.</title>
        <authorList>
            <person name="Little G.T."/>
            <person name="Minton N.P."/>
        </authorList>
    </citation>
    <scope>NUCLEOTIDE SEQUENCE [LARGE SCALE GENOMIC DNA]</scope>
    <source>
        <strain evidence="10">59B</strain>
    </source>
</reference>
<name>A0A0B5QVD0_CLOBE</name>
<dbReference type="InterPro" id="IPR013148">
    <property type="entry name" value="Glyco_hydro_32_N"/>
</dbReference>
<dbReference type="STRING" id="1520.LF65_04359"/>
<evidence type="ECO:0000256" key="1">
    <source>
        <dbReference type="ARBA" id="ARBA00009902"/>
    </source>
</evidence>
<feature type="repeat" description="Cell wall-binding" evidence="5">
    <location>
        <begin position="87"/>
        <end position="106"/>
    </location>
</feature>
<feature type="compositionally biased region" description="Gly residues" evidence="6">
    <location>
        <begin position="254"/>
        <end position="266"/>
    </location>
</feature>
<dbReference type="Gene3D" id="2.10.270.10">
    <property type="entry name" value="Cholin Binding"/>
    <property type="match status" value="2"/>
</dbReference>
<evidence type="ECO:0000259" key="8">
    <source>
        <dbReference type="SMART" id="SM00635"/>
    </source>
</evidence>
<dbReference type="InterPro" id="IPR013320">
    <property type="entry name" value="ConA-like_dom_sf"/>
</dbReference>
<dbReference type="Gene3D" id="2.60.120.560">
    <property type="entry name" value="Exo-inulinase, domain 1"/>
    <property type="match status" value="3"/>
</dbReference>
<dbReference type="InterPro" id="IPR018337">
    <property type="entry name" value="Cell_wall/Cho-bd_repeat"/>
</dbReference>
<feature type="repeat" description="Cell wall-binding" evidence="5">
    <location>
        <begin position="67"/>
        <end position="86"/>
    </location>
</feature>
<keyword evidence="4" id="KW-0326">Glycosidase</keyword>
<evidence type="ECO:0000256" key="6">
    <source>
        <dbReference type="SAM" id="MobiDB-lite"/>
    </source>
</evidence>
<dbReference type="InterPro" id="IPR023296">
    <property type="entry name" value="Glyco_hydro_beta-prop_sf"/>
</dbReference>
<evidence type="ECO:0000256" key="5">
    <source>
        <dbReference type="PROSITE-ProRule" id="PRU00591"/>
    </source>
</evidence>
<dbReference type="OrthoDB" id="9759709at2"/>
<dbReference type="SMART" id="SM00640">
    <property type="entry name" value="Glyco_32"/>
    <property type="match status" value="1"/>
</dbReference>
<accession>A0A0B5QVD0</accession>
<evidence type="ECO:0000313" key="9">
    <source>
        <dbReference type="EMBL" id="AJH00899.1"/>
    </source>
</evidence>
<feature type="repeat" description="Cell wall-binding" evidence="5">
    <location>
        <begin position="47"/>
        <end position="66"/>
    </location>
</feature>
<dbReference type="Pfam" id="PF19127">
    <property type="entry name" value="Choline_bind_3"/>
    <property type="match status" value="2"/>
</dbReference>
<dbReference type="CDD" id="cd18622">
    <property type="entry name" value="GH32_Inu-like"/>
    <property type="match status" value="1"/>
</dbReference>
<dbReference type="PANTHER" id="PTHR42800:SF1">
    <property type="entry name" value="EXOINULINASE INUD (AFU_ORTHOLOGUE AFUA_5G00480)"/>
    <property type="match status" value="1"/>
</dbReference>
<dbReference type="PROSITE" id="PS51170">
    <property type="entry name" value="CW"/>
    <property type="match status" value="5"/>
</dbReference>
<organism evidence="9 10">
    <name type="scientific">Clostridium beijerinckii</name>
    <name type="common">Clostridium MP</name>
    <dbReference type="NCBI Taxonomy" id="1520"/>
    <lineage>
        <taxon>Bacteria</taxon>
        <taxon>Bacillati</taxon>
        <taxon>Bacillota</taxon>
        <taxon>Clostridia</taxon>
        <taxon>Eubacteriales</taxon>
        <taxon>Clostridiaceae</taxon>
        <taxon>Clostridium</taxon>
    </lineage>
</organism>
<dbReference type="RefSeq" id="WP_041898899.1">
    <property type="nucleotide sequence ID" value="NZ_CP010086.2"/>
</dbReference>
<dbReference type="SUPFAM" id="SSF49899">
    <property type="entry name" value="Concanavalin A-like lectins/glucanases"/>
    <property type="match status" value="1"/>
</dbReference>
<dbReference type="Pfam" id="PF00251">
    <property type="entry name" value="Glyco_hydro_32N"/>
    <property type="match status" value="1"/>
</dbReference>
<keyword evidence="2" id="KW-0677">Repeat</keyword>
<evidence type="ECO:0000256" key="2">
    <source>
        <dbReference type="ARBA" id="ARBA00022737"/>
    </source>
</evidence>
<dbReference type="EMBL" id="CP010086">
    <property type="protein sequence ID" value="AJH00899.1"/>
    <property type="molecule type" value="Genomic_DNA"/>
</dbReference>
<sequence length="1395" mass="152556">MKKLKLKLIAITVATMTTATLTSVNSSAAWIQNEGNWNYLSDSGEMKTGWVNDNGAWYYLDNSGTMKTGWVNDSGTWYYMQPSGEMKTGWVNDNGTWYYLDNSGTMKTGWVNDSGTWYYMQPSGAMKTGWINDNGKWYFAAVSGAMQTGVVQVDDKIYYLDAASGSMQVGNVTISRKNYTFALTGEAVGKDIPPVSKAFNSNGIGVTDTNNSGKNNNSSNTSTTSQESDSSGSNHHSSGSSNNGSNGNNNGSSGNNGGGSDNSGGGDINAGVSTSYLENYREQYHFSVAKAWGNDPNGMVYFNGEYHLFYQYYPDDVVWGPMHWGHAVSTDLVHWKELGIAIAPGDVSEGDGRDWIYSGSAVVDKDNTSGFFDGIEGGGLVAIYTQHIEDNPKVEEQCVAYSKDNGITWIKYKGNSEKIGSPVLSVEDDPLQNRDFRDPKVFYNEEAHKWMMAVAGGPLRFFSSTDLKNWKPEAMQPEITTECPDFYKLKVEGTDEEKWVLSEGGRYYRVGDFKELDGVWTFVPDNDDHIPMNFAKDAYAAQTYYGKDENGTPDGRRIMINWMNNWDYCQSIGKITNTFNGQYTLQNELKLVNTADGIRLVQQPIKEYESLRQSPTTFNNVTISPDQPNIMSNIQGSQYEIVAEFEPDEKTTEVGFKLRVGKDAGQETIVKYNTKTEEVTLDRSKSGKAPSNSGSFLQSYSSKMNKTADGKIQLHIFVDASSVEVYGDNGEVTGTAQIFPNRTSQGIEVYSLGGNAKATINYYPLKGIWNNDVKGTNSVALSLSESNFTKEVGEQFTIYTTTIPTTAAQGVNWTISDPSIVKIISQDDTKTTFEVTGKGTTDLTATSKDGKSIAKANLSVYNRTVTSDISDLANFQSFGGNWYVENNAYIGDGAKSGDGFAISDQMSDPTATYTFTADAKILDGGDVADLVLLSKERDASKGSIVANIIKDGTWRVFDFPGGKNILSGHIDPAPDNIYRLKVELKGNHIKYWINDEFLGEGDQSSYDAGYFGLGVCNAKVEFTNVRLNKAVSDTSTLELNKTAFEQSKGDTFTVYSNQKVNWSIADPNVVQLLSKDDNKATFEVVNSGATTLIATSATNSNLKQDVSVDAYERDPETVDGLVEGLTNFQTHNGNWYVKNDAYEVNVSGDGFSTSDNKINIEENPDTTYTLEADANILSGDVAELVLFAQSKDNPQGDGGLIANVIRNNTYNLFTFGKGGIKSGDLDDSGKSTDGKYHLKAEVKGTHLKYTINNQVIYDGEQNFFTSGYLGLGACNAKVAFTNIKFTDSKLDDDVITSVGNVTVTTDAAVKFEAPVTGETPVSTIDDTDQYTATIEWNENPAIFEANKVYSATITIKPKAGYTIIGVPKDYFKVDRAIATNDADSGVIKAVFPETN</sequence>